<evidence type="ECO:0000313" key="1">
    <source>
        <dbReference type="EMBL" id="OHV34237.1"/>
    </source>
</evidence>
<accession>A0A1S1QKM7</accession>
<evidence type="ECO:0000313" key="2">
    <source>
        <dbReference type="Proteomes" id="UP000179769"/>
    </source>
</evidence>
<dbReference type="Proteomes" id="UP000179769">
    <property type="component" value="Unassembled WGS sequence"/>
</dbReference>
<gene>
    <name evidence="1" type="ORF">BBK14_33585</name>
</gene>
<keyword evidence="2" id="KW-1185">Reference proteome</keyword>
<protein>
    <submittedName>
        <fullName evidence="1">Uncharacterized protein</fullName>
    </submittedName>
</protein>
<comment type="caution">
    <text evidence="1">The sequence shown here is derived from an EMBL/GenBank/DDBJ whole genome shotgun (WGS) entry which is preliminary data.</text>
</comment>
<reference evidence="2" key="1">
    <citation type="submission" date="2016-07" db="EMBL/GenBank/DDBJ databases">
        <title>Frankia sp. NRRL B-16219 Genome sequencing.</title>
        <authorList>
            <person name="Ghodhbane-Gtari F."/>
            <person name="Swanson E."/>
            <person name="Gueddou A."/>
            <person name="Louati M."/>
            <person name="Nouioui I."/>
            <person name="Hezbri K."/>
            <person name="Abebe-Akele F."/>
            <person name="Simpson S."/>
            <person name="Morris K."/>
            <person name="Thomas K."/>
            <person name="Gtari M."/>
            <person name="Tisa L.S."/>
        </authorList>
    </citation>
    <scope>NUCLEOTIDE SEQUENCE [LARGE SCALE GENOMIC DNA]</scope>
    <source>
        <strain evidence="2">NRRL B-16219</strain>
    </source>
</reference>
<dbReference type="AlphaFoldDB" id="A0A1S1QKM7"/>
<dbReference type="EMBL" id="MAXA01000138">
    <property type="protein sequence ID" value="OHV34237.1"/>
    <property type="molecule type" value="Genomic_DNA"/>
</dbReference>
<proteinExistence type="predicted"/>
<organism evidence="1 2">
    <name type="scientific">Parafrankia soli</name>
    <dbReference type="NCBI Taxonomy" id="2599596"/>
    <lineage>
        <taxon>Bacteria</taxon>
        <taxon>Bacillati</taxon>
        <taxon>Actinomycetota</taxon>
        <taxon>Actinomycetes</taxon>
        <taxon>Frankiales</taxon>
        <taxon>Frankiaceae</taxon>
        <taxon>Parafrankia</taxon>
    </lineage>
</organism>
<sequence length="69" mass="7414">MAQVAAGDRFIIISRRSVVGVRSAGAEYLVFRSHRRVVHDGALTLETAQLSLAGMGEGGGGRASRERFR</sequence>
<name>A0A1S1QKM7_9ACTN</name>